<evidence type="ECO:0000313" key="4">
    <source>
        <dbReference type="EMBL" id="KZT62188.1"/>
    </source>
</evidence>
<dbReference type="InterPro" id="IPR018466">
    <property type="entry name" value="Kre9/Knh1-like_N"/>
</dbReference>
<dbReference type="Pfam" id="PF10342">
    <property type="entry name" value="Kre9_KNH"/>
    <property type="match status" value="1"/>
</dbReference>
<feature type="non-terminal residue" evidence="4">
    <location>
        <position position="141"/>
    </location>
</feature>
<dbReference type="InParanoid" id="A0A165JRT9"/>
<reference evidence="4 5" key="1">
    <citation type="journal article" date="2016" name="Mol. Biol. Evol.">
        <title>Comparative Genomics of Early-Diverging Mushroom-Forming Fungi Provides Insights into the Origins of Lignocellulose Decay Capabilities.</title>
        <authorList>
            <person name="Nagy L.G."/>
            <person name="Riley R."/>
            <person name="Tritt A."/>
            <person name="Adam C."/>
            <person name="Daum C."/>
            <person name="Floudas D."/>
            <person name="Sun H."/>
            <person name="Yadav J.S."/>
            <person name="Pangilinan J."/>
            <person name="Larsson K.H."/>
            <person name="Matsuura K."/>
            <person name="Barry K."/>
            <person name="Labutti K."/>
            <person name="Kuo R."/>
            <person name="Ohm R.A."/>
            <person name="Bhattacharya S.S."/>
            <person name="Shirouzu T."/>
            <person name="Yoshinaga Y."/>
            <person name="Martin F.M."/>
            <person name="Grigoriev I.V."/>
            <person name="Hibbett D.S."/>
        </authorList>
    </citation>
    <scope>NUCLEOTIDE SEQUENCE [LARGE SCALE GENOMIC DNA]</scope>
    <source>
        <strain evidence="4 5">HHB12733</strain>
    </source>
</reference>
<dbReference type="Proteomes" id="UP000076842">
    <property type="component" value="Unassembled WGS sequence"/>
</dbReference>
<evidence type="ECO:0000256" key="2">
    <source>
        <dbReference type="SAM" id="MobiDB-lite"/>
    </source>
</evidence>
<sequence length="141" mass="14832">ALVLSALLLLARAALTPTGPGPTDTFRAGSSCSISWTPDPTGEWTNVTIQLMSGQNMAMLPVLTVLTALDGTSAAPTSYSYLCPEVEPYSAIYFYEFSQPGADSPVWTSRFTIAAPDGTTVPPEYPTQPSGDAIPWGTGQL</sequence>
<dbReference type="OrthoDB" id="2432613at2759"/>
<name>A0A165JRT9_9BASI</name>
<dbReference type="InterPro" id="IPR052982">
    <property type="entry name" value="SRP1/TIP1-like"/>
</dbReference>
<feature type="non-terminal residue" evidence="4">
    <location>
        <position position="1"/>
    </location>
</feature>
<accession>A0A165JRT9</accession>
<dbReference type="PANTHER" id="PTHR40633">
    <property type="entry name" value="MATRIX PROTEIN, PUTATIVE (AFU_ORTHOLOGUE AFUA_8G05410)-RELATED"/>
    <property type="match status" value="1"/>
</dbReference>
<organism evidence="4 5">
    <name type="scientific">Calocera cornea HHB12733</name>
    <dbReference type="NCBI Taxonomy" id="1353952"/>
    <lineage>
        <taxon>Eukaryota</taxon>
        <taxon>Fungi</taxon>
        <taxon>Dikarya</taxon>
        <taxon>Basidiomycota</taxon>
        <taxon>Agaricomycotina</taxon>
        <taxon>Dacrymycetes</taxon>
        <taxon>Dacrymycetales</taxon>
        <taxon>Dacrymycetaceae</taxon>
        <taxon>Calocera</taxon>
    </lineage>
</organism>
<dbReference type="STRING" id="1353952.A0A165JRT9"/>
<proteinExistence type="predicted"/>
<dbReference type="PANTHER" id="PTHR40633:SF1">
    <property type="entry name" value="GPI ANCHORED SERINE-THREONINE RICH PROTEIN (AFU_ORTHOLOGUE AFUA_1G03630)"/>
    <property type="match status" value="1"/>
</dbReference>
<keyword evidence="5" id="KW-1185">Reference proteome</keyword>
<keyword evidence="1" id="KW-0732">Signal</keyword>
<evidence type="ECO:0000313" key="5">
    <source>
        <dbReference type="Proteomes" id="UP000076842"/>
    </source>
</evidence>
<feature type="region of interest" description="Disordered" evidence="2">
    <location>
        <begin position="118"/>
        <end position="141"/>
    </location>
</feature>
<protein>
    <recommendedName>
        <fullName evidence="3">Yeast cell wall synthesis Kre9/Knh1-like N-terminal domain-containing protein</fullName>
    </recommendedName>
</protein>
<dbReference type="AlphaFoldDB" id="A0A165JRT9"/>
<evidence type="ECO:0000256" key="1">
    <source>
        <dbReference type="ARBA" id="ARBA00022729"/>
    </source>
</evidence>
<dbReference type="EMBL" id="KV423918">
    <property type="protein sequence ID" value="KZT62188.1"/>
    <property type="molecule type" value="Genomic_DNA"/>
</dbReference>
<gene>
    <name evidence="4" type="ORF">CALCODRAFT_420836</name>
</gene>
<evidence type="ECO:0000259" key="3">
    <source>
        <dbReference type="Pfam" id="PF10342"/>
    </source>
</evidence>
<feature type="domain" description="Yeast cell wall synthesis Kre9/Knh1-like N-terminal" evidence="3">
    <location>
        <begin position="20"/>
        <end position="113"/>
    </location>
</feature>